<evidence type="ECO:0000256" key="7">
    <source>
        <dbReference type="ARBA" id="ARBA00015188"/>
    </source>
</evidence>
<accession>A0A2A2M6F0</accession>
<dbReference type="EMBL" id="NQMS01000019">
    <property type="protein sequence ID" value="PAV94123.1"/>
    <property type="molecule type" value="Genomic_DNA"/>
</dbReference>
<evidence type="ECO:0000256" key="10">
    <source>
        <dbReference type="ARBA" id="ARBA00022630"/>
    </source>
</evidence>
<dbReference type="PROSITE" id="PS51387">
    <property type="entry name" value="FAD_PCMH"/>
    <property type="match status" value="1"/>
</dbReference>
<dbReference type="GO" id="GO:0051301">
    <property type="term" value="P:cell division"/>
    <property type="evidence" value="ECO:0007669"/>
    <property type="project" value="UniProtKB-KW"/>
</dbReference>
<dbReference type="OrthoDB" id="9804753at2"/>
<evidence type="ECO:0000256" key="18">
    <source>
        <dbReference type="ARBA" id="ARBA00031026"/>
    </source>
</evidence>
<dbReference type="GO" id="GO:0008360">
    <property type="term" value="P:regulation of cell shape"/>
    <property type="evidence" value="ECO:0007669"/>
    <property type="project" value="UniProtKB-KW"/>
</dbReference>
<name>A0A2A2M6F0_9GAMM</name>
<comment type="caution">
    <text evidence="22">The sequence shown here is derived from an EMBL/GenBank/DDBJ whole genome shotgun (WGS) entry which is preliminary data.</text>
</comment>
<dbReference type="NCBIfam" id="NF000755">
    <property type="entry name" value="PRK00046.1"/>
    <property type="match status" value="1"/>
</dbReference>
<evidence type="ECO:0000256" key="17">
    <source>
        <dbReference type="ARBA" id="ARBA00023316"/>
    </source>
</evidence>
<keyword evidence="11 20" id="KW-0274">FAD</keyword>
<dbReference type="InterPro" id="IPR036635">
    <property type="entry name" value="MurB_C_sf"/>
</dbReference>
<dbReference type="PANTHER" id="PTHR21071:SF4">
    <property type="entry name" value="UDP-N-ACETYLENOLPYRUVOYLGLUCOSAMINE REDUCTASE"/>
    <property type="match status" value="1"/>
</dbReference>
<evidence type="ECO:0000256" key="2">
    <source>
        <dbReference type="ARBA" id="ARBA00003921"/>
    </source>
</evidence>
<comment type="similarity">
    <text evidence="5 20">Belongs to the MurB family.</text>
</comment>
<dbReference type="NCBIfam" id="TIGR00179">
    <property type="entry name" value="murB"/>
    <property type="match status" value="1"/>
</dbReference>
<comment type="pathway">
    <text evidence="4 20">Cell wall biogenesis; peptidoglycan biosynthesis.</text>
</comment>
<dbReference type="InterPro" id="IPR016166">
    <property type="entry name" value="FAD-bd_PCMH"/>
</dbReference>
<evidence type="ECO:0000256" key="19">
    <source>
        <dbReference type="ARBA" id="ARBA00048914"/>
    </source>
</evidence>
<feature type="domain" description="FAD-binding PCMH-type" evidence="21">
    <location>
        <begin position="16"/>
        <end position="186"/>
    </location>
</feature>
<gene>
    <name evidence="20" type="primary">murB</name>
    <name evidence="22" type="ORF">CJD50_22485</name>
</gene>
<keyword evidence="9 20" id="KW-0132">Cell division</keyword>
<evidence type="ECO:0000256" key="4">
    <source>
        <dbReference type="ARBA" id="ARBA00004752"/>
    </source>
</evidence>
<comment type="catalytic activity">
    <reaction evidence="19 20">
        <text>UDP-N-acetyl-alpha-D-muramate + NADP(+) = UDP-N-acetyl-3-O-(1-carboxyvinyl)-alpha-D-glucosamine + NADPH + H(+)</text>
        <dbReference type="Rhea" id="RHEA:12248"/>
        <dbReference type="ChEBI" id="CHEBI:15378"/>
        <dbReference type="ChEBI" id="CHEBI:57783"/>
        <dbReference type="ChEBI" id="CHEBI:58349"/>
        <dbReference type="ChEBI" id="CHEBI:68483"/>
        <dbReference type="ChEBI" id="CHEBI:70757"/>
        <dbReference type="EC" id="1.3.1.98"/>
    </reaction>
</comment>
<dbReference type="UniPathway" id="UPA00219"/>
<keyword evidence="8 20" id="KW-0963">Cytoplasm</keyword>
<keyword evidence="15 20" id="KW-0560">Oxidoreductase</keyword>
<keyword evidence="14 20" id="KW-0573">Peptidoglycan synthesis</keyword>
<dbReference type="InterPro" id="IPR011601">
    <property type="entry name" value="MurB_C"/>
</dbReference>
<evidence type="ECO:0000256" key="9">
    <source>
        <dbReference type="ARBA" id="ARBA00022618"/>
    </source>
</evidence>
<dbReference type="Gene3D" id="3.90.78.10">
    <property type="entry name" value="UDP-N-acetylenolpyruvoylglucosamine reductase, C-terminal domain"/>
    <property type="match status" value="1"/>
</dbReference>
<keyword evidence="16 20" id="KW-0131">Cell cycle</keyword>
<dbReference type="InterPro" id="IPR016169">
    <property type="entry name" value="FAD-bd_PCMH_sub2"/>
</dbReference>
<keyword evidence="10 20" id="KW-0285">Flavoprotein</keyword>
<evidence type="ECO:0000256" key="14">
    <source>
        <dbReference type="ARBA" id="ARBA00022984"/>
    </source>
</evidence>
<keyword evidence="17 20" id="KW-0961">Cell wall biogenesis/degradation</keyword>
<keyword evidence="12 20" id="KW-0521">NADP</keyword>
<dbReference type="HAMAP" id="MF_00037">
    <property type="entry name" value="MurB"/>
    <property type="match status" value="1"/>
</dbReference>
<dbReference type="KEGG" id="hpar:AL518_03425"/>
<evidence type="ECO:0000256" key="6">
    <source>
        <dbReference type="ARBA" id="ARBA00012518"/>
    </source>
</evidence>
<evidence type="ECO:0000313" key="23">
    <source>
        <dbReference type="Proteomes" id="UP000218796"/>
    </source>
</evidence>
<dbReference type="Proteomes" id="UP000218796">
    <property type="component" value="Unassembled WGS sequence"/>
</dbReference>
<dbReference type="RefSeq" id="WP_039189705.1">
    <property type="nucleotide sequence ID" value="NZ_CALECD010000044.1"/>
</dbReference>
<dbReference type="GO" id="GO:0071949">
    <property type="term" value="F:FAD binding"/>
    <property type="evidence" value="ECO:0007669"/>
    <property type="project" value="InterPro"/>
</dbReference>
<protein>
    <recommendedName>
        <fullName evidence="7 20">UDP-N-acetylenolpyruvoylglucosamine reductase</fullName>
        <ecNumber evidence="6 20">1.3.1.98</ecNumber>
    </recommendedName>
    <alternativeName>
        <fullName evidence="18 20">UDP-N-acetylmuramate dehydrogenase</fullName>
    </alternativeName>
</protein>
<evidence type="ECO:0000259" key="21">
    <source>
        <dbReference type="PROSITE" id="PS51387"/>
    </source>
</evidence>
<dbReference type="PANTHER" id="PTHR21071">
    <property type="entry name" value="UDP-N-ACETYLENOLPYRUVOYLGLUCOSAMINE REDUCTASE"/>
    <property type="match status" value="1"/>
</dbReference>
<evidence type="ECO:0000256" key="11">
    <source>
        <dbReference type="ARBA" id="ARBA00022827"/>
    </source>
</evidence>
<evidence type="ECO:0000256" key="13">
    <source>
        <dbReference type="ARBA" id="ARBA00022960"/>
    </source>
</evidence>
<dbReference type="Pfam" id="PF02873">
    <property type="entry name" value="MurB_C"/>
    <property type="match status" value="1"/>
</dbReference>
<comment type="cofactor">
    <cofactor evidence="1 20">
        <name>FAD</name>
        <dbReference type="ChEBI" id="CHEBI:57692"/>
    </cofactor>
</comment>
<dbReference type="GO" id="GO:0008762">
    <property type="term" value="F:UDP-N-acetylmuramate dehydrogenase activity"/>
    <property type="evidence" value="ECO:0007669"/>
    <property type="project" value="UniProtKB-UniRule"/>
</dbReference>
<comment type="subcellular location">
    <subcellularLocation>
        <location evidence="3 20">Cytoplasm</location>
    </subcellularLocation>
</comment>
<evidence type="ECO:0000256" key="20">
    <source>
        <dbReference type="HAMAP-Rule" id="MF_00037"/>
    </source>
</evidence>
<dbReference type="InterPro" id="IPR006094">
    <property type="entry name" value="Oxid_FAD_bind_N"/>
</dbReference>
<evidence type="ECO:0000256" key="3">
    <source>
        <dbReference type="ARBA" id="ARBA00004496"/>
    </source>
</evidence>
<dbReference type="GO" id="GO:0009252">
    <property type="term" value="P:peptidoglycan biosynthetic process"/>
    <property type="evidence" value="ECO:0007669"/>
    <property type="project" value="UniProtKB-UniRule"/>
</dbReference>
<evidence type="ECO:0000256" key="15">
    <source>
        <dbReference type="ARBA" id="ARBA00023002"/>
    </source>
</evidence>
<dbReference type="InterPro" id="IPR016167">
    <property type="entry name" value="FAD-bd_PCMH_sub1"/>
</dbReference>
<feature type="active site" evidence="20">
    <location>
        <position position="162"/>
    </location>
</feature>
<keyword evidence="23" id="KW-1185">Reference proteome</keyword>
<dbReference type="AlphaFoldDB" id="A0A2A2M6F0"/>
<reference evidence="22 23" key="1">
    <citation type="submission" date="2017-08" db="EMBL/GenBank/DDBJ databases">
        <title>Draft Genome Sequence of Hafnia alvei CITHA-6 Isolated from Raw Bovine Milk.</title>
        <authorList>
            <person name="Culligan E.P."/>
            <person name="Mcsweeney A."/>
            <person name="O'Doherty C."/>
            <person name="Gleeson E."/>
            <person name="O'Riordan D."/>
            <person name="Sleator R.D."/>
        </authorList>
    </citation>
    <scope>NUCLEOTIDE SEQUENCE [LARGE SCALE GENOMIC DNA]</scope>
    <source>
        <strain evidence="22 23">CITHA-6</strain>
    </source>
</reference>
<dbReference type="NCBIfam" id="NF010478">
    <property type="entry name" value="PRK13903.1"/>
    <property type="match status" value="1"/>
</dbReference>
<keyword evidence="13 20" id="KW-0133">Cell shape</keyword>
<evidence type="ECO:0000256" key="12">
    <source>
        <dbReference type="ARBA" id="ARBA00022857"/>
    </source>
</evidence>
<feature type="active site" evidence="20">
    <location>
        <position position="328"/>
    </location>
</feature>
<dbReference type="InterPro" id="IPR036318">
    <property type="entry name" value="FAD-bd_PCMH-like_sf"/>
</dbReference>
<proteinExistence type="inferred from homology"/>
<dbReference type="Pfam" id="PF01565">
    <property type="entry name" value="FAD_binding_4"/>
    <property type="match status" value="1"/>
</dbReference>
<dbReference type="GO" id="GO:0071555">
    <property type="term" value="P:cell wall organization"/>
    <property type="evidence" value="ECO:0007669"/>
    <property type="project" value="UniProtKB-KW"/>
</dbReference>
<dbReference type="SUPFAM" id="SSF56176">
    <property type="entry name" value="FAD-binding/transporter-associated domain-like"/>
    <property type="match status" value="1"/>
</dbReference>
<organism evidence="22 23">
    <name type="scientific">Hafnia paralvei</name>
    <dbReference type="NCBI Taxonomy" id="546367"/>
    <lineage>
        <taxon>Bacteria</taxon>
        <taxon>Pseudomonadati</taxon>
        <taxon>Pseudomonadota</taxon>
        <taxon>Gammaproteobacteria</taxon>
        <taxon>Enterobacterales</taxon>
        <taxon>Hafniaceae</taxon>
        <taxon>Hafnia</taxon>
    </lineage>
</organism>
<dbReference type="Gene3D" id="3.30.43.10">
    <property type="entry name" value="Uridine Diphospho-n-acetylenolpyruvylglucosamine Reductase, domain 2"/>
    <property type="match status" value="1"/>
</dbReference>
<evidence type="ECO:0000256" key="5">
    <source>
        <dbReference type="ARBA" id="ARBA00010485"/>
    </source>
</evidence>
<dbReference type="GO" id="GO:0005829">
    <property type="term" value="C:cytosol"/>
    <property type="evidence" value="ECO:0007669"/>
    <property type="project" value="TreeGrafter"/>
</dbReference>
<dbReference type="EC" id="1.3.1.98" evidence="6 20"/>
<evidence type="ECO:0000313" key="22">
    <source>
        <dbReference type="EMBL" id="PAV94123.1"/>
    </source>
</evidence>
<evidence type="ECO:0000256" key="8">
    <source>
        <dbReference type="ARBA" id="ARBA00022490"/>
    </source>
</evidence>
<dbReference type="Gene3D" id="3.30.465.10">
    <property type="match status" value="1"/>
</dbReference>
<feature type="active site" description="Proton donor" evidence="20">
    <location>
        <position position="232"/>
    </location>
</feature>
<sequence>MSNSHTSLAEFTTFGINAQAKNIITATSPDALAEAWRGAVERQEPVLILGDGSNVLFLEDFIGTILLNRIKGISVADDEHSWRLHVGAGENWHELVSYSLEQGMSGLENLALIPGCAGSAPIQNIGAYGIEFQKVCEYVDVLNLRTNESFRLTADECQFGYRESVFKHSYRDGYAIVAVGLRLEKQWHPVLNYGDLAKLSPETVTPKQVFDSVCHMRMTKLPDPKKTGNAGSFFKNPVVSAAVAAQIKSEFPEAPMYPQASGEMKLAAGWLIDRCELKGFQVGGAAVHQHQALVLINLDCATSGDVVELARAVRNRVAQKFGVWLEPEVRFISAVGEVNAVEVLL</sequence>
<dbReference type="InterPro" id="IPR003170">
    <property type="entry name" value="MurB"/>
</dbReference>
<evidence type="ECO:0000256" key="1">
    <source>
        <dbReference type="ARBA" id="ARBA00001974"/>
    </source>
</evidence>
<evidence type="ECO:0000256" key="16">
    <source>
        <dbReference type="ARBA" id="ARBA00023306"/>
    </source>
</evidence>
<dbReference type="SUPFAM" id="SSF56194">
    <property type="entry name" value="Uridine diphospho-N-Acetylenolpyruvylglucosamine reductase, MurB, C-terminal domain"/>
    <property type="match status" value="1"/>
</dbReference>
<comment type="function">
    <text evidence="2 20">Cell wall formation.</text>
</comment>